<dbReference type="EMBL" id="OZ020114">
    <property type="protein sequence ID" value="CAK9267295.1"/>
    <property type="molecule type" value="Genomic_DNA"/>
</dbReference>
<sequence>MAWSEDDVIESRSIIVVDITAEGEVAPPVLVEIDDEEAQLEVDDAERGDIVAVRIKNFINVGIFPAIIKGVAFKDLKKTTSFLNQCDVRLIDKDKVEWFICLLDPCFNVNKPVVIKCTKTGASNVCTHLNKKHCITSSKTMATNKKLADIKKQLDLSDSAFKKDPKCWFEVQLGAWSTEQSISYNVFTTCRWQLIGRQLPVGEGGMKSINIRKLHVELYTTCKKIIIMSLAEARSFFTIKYMSLYLDLINSKMSNQKYLTLRVCFNTSTMFNIGYNLAVRRFAPTTDERQAEQLSTILHEWSSGVLEEFGIKVMLDVLTSTLDSGSDVKRTLDILIDAWWEWCISHLIHLALTEAFGTSIDLNNSKNVDARCFFQRIKKVIEAMNKSEYLQGAFEEAMLELLETYLKLFNSPQHRWSSTALVLERILIAWEPLMQAYRKLNRPIPLTDMDRTLCIEFYSMIESVRAV</sequence>
<dbReference type="InterPro" id="IPR012337">
    <property type="entry name" value="RNaseH-like_sf"/>
</dbReference>
<accession>A0ABP0WP76</accession>
<evidence type="ECO:0000313" key="1">
    <source>
        <dbReference type="EMBL" id="CAK9267295.1"/>
    </source>
</evidence>
<reference evidence="1" key="1">
    <citation type="submission" date="2024-02" db="EMBL/GenBank/DDBJ databases">
        <authorList>
            <consortium name="ELIXIR-Norway"/>
            <consortium name="Elixir Norway"/>
        </authorList>
    </citation>
    <scope>NUCLEOTIDE SEQUENCE</scope>
</reference>
<proteinExistence type="predicted"/>
<gene>
    <name evidence="1" type="ORF">CSSPJE1EN1_LOCUS12773</name>
</gene>
<keyword evidence="2" id="KW-1185">Reference proteome</keyword>
<organism evidence="1 2">
    <name type="scientific">Sphagnum jensenii</name>
    <dbReference type="NCBI Taxonomy" id="128206"/>
    <lineage>
        <taxon>Eukaryota</taxon>
        <taxon>Viridiplantae</taxon>
        <taxon>Streptophyta</taxon>
        <taxon>Embryophyta</taxon>
        <taxon>Bryophyta</taxon>
        <taxon>Sphagnophytina</taxon>
        <taxon>Sphagnopsida</taxon>
        <taxon>Sphagnales</taxon>
        <taxon>Sphagnaceae</taxon>
        <taxon>Sphagnum</taxon>
    </lineage>
</organism>
<evidence type="ECO:0008006" key="3">
    <source>
        <dbReference type="Google" id="ProtNLM"/>
    </source>
</evidence>
<protein>
    <recommendedName>
        <fullName evidence="3">Transposase</fullName>
    </recommendedName>
</protein>
<dbReference type="SUPFAM" id="SSF53098">
    <property type="entry name" value="Ribonuclease H-like"/>
    <property type="match status" value="1"/>
</dbReference>
<dbReference type="Proteomes" id="UP001497444">
    <property type="component" value="Chromosome 19"/>
</dbReference>
<evidence type="ECO:0000313" key="2">
    <source>
        <dbReference type="Proteomes" id="UP001497444"/>
    </source>
</evidence>
<name>A0ABP0WP76_9BRYO</name>